<sequence length="150" mass="17109">MRHYEIVFLVHPDQSDQTQSVLNKFSSIVKESGGTVHRLENIGRRKLVYPIEDQFKASYALLNVECNKDALDEIKSSFKFNDSIIRDLIVTKNKAETDLSALSSQTEQEDKENLGDKEEVIKPQLKSVDEKPEEKENTGKPEEEVKVNEG</sequence>
<accession>A0A381R213</accession>
<dbReference type="InterPro" id="IPR000529">
    <property type="entry name" value="Ribosomal_bS6"/>
</dbReference>
<dbReference type="PANTHER" id="PTHR21011:SF1">
    <property type="entry name" value="SMALL RIBOSOMAL SUBUNIT PROTEIN BS6M"/>
    <property type="match status" value="1"/>
</dbReference>
<organism evidence="3">
    <name type="scientific">marine metagenome</name>
    <dbReference type="NCBI Taxonomy" id="408172"/>
    <lineage>
        <taxon>unclassified sequences</taxon>
        <taxon>metagenomes</taxon>
        <taxon>ecological metagenomes</taxon>
    </lineage>
</organism>
<evidence type="ECO:0000313" key="3">
    <source>
        <dbReference type="EMBL" id="SUZ85756.1"/>
    </source>
</evidence>
<proteinExistence type="inferred from homology"/>
<feature type="compositionally biased region" description="Basic and acidic residues" evidence="2">
    <location>
        <begin position="111"/>
        <end position="150"/>
    </location>
</feature>
<protein>
    <recommendedName>
        <fullName evidence="4">30S ribosomal protein S6</fullName>
    </recommendedName>
</protein>
<dbReference type="GO" id="GO:0003735">
    <property type="term" value="F:structural constituent of ribosome"/>
    <property type="evidence" value="ECO:0007669"/>
    <property type="project" value="InterPro"/>
</dbReference>
<dbReference type="AlphaFoldDB" id="A0A381R213"/>
<dbReference type="EMBL" id="UINC01001649">
    <property type="protein sequence ID" value="SUZ85756.1"/>
    <property type="molecule type" value="Genomic_DNA"/>
</dbReference>
<evidence type="ECO:0008006" key="4">
    <source>
        <dbReference type="Google" id="ProtNLM"/>
    </source>
</evidence>
<reference evidence="3" key="1">
    <citation type="submission" date="2018-05" db="EMBL/GenBank/DDBJ databases">
        <authorList>
            <person name="Lanie J.A."/>
            <person name="Ng W.-L."/>
            <person name="Kazmierczak K.M."/>
            <person name="Andrzejewski T.M."/>
            <person name="Davidsen T.M."/>
            <person name="Wayne K.J."/>
            <person name="Tettelin H."/>
            <person name="Glass J.I."/>
            <person name="Rusch D."/>
            <person name="Podicherti R."/>
            <person name="Tsui H.-C.T."/>
            <person name="Winkler M.E."/>
        </authorList>
    </citation>
    <scope>NUCLEOTIDE SEQUENCE</scope>
</reference>
<evidence type="ECO:0000256" key="2">
    <source>
        <dbReference type="SAM" id="MobiDB-lite"/>
    </source>
</evidence>
<dbReference type="InterPro" id="IPR035980">
    <property type="entry name" value="Ribosomal_bS6_sf"/>
</dbReference>
<dbReference type="HAMAP" id="MF_00360">
    <property type="entry name" value="Ribosomal_bS6"/>
    <property type="match status" value="1"/>
</dbReference>
<dbReference type="NCBIfam" id="TIGR00166">
    <property type="entry name" value="S6"/>
    <property type="match status" value="1"/>
</dbReference>
<comment type="similarity">
    <text evidence="1">Belongs to the bacterial ribosomal protein bS6 family.</text>
</comment>
<evidence type="ECO:0000256" key="1">
    <source>
        <dbReference type="ARBA" id="ARBA00009512"/>
    </source>
</evidence>
<dbReference type="SUPFAM" id="SSF54995">
    <property type="entry name" value="Ribosomal protein S6"/>
    <property type="match status" value="1"/>
</dbReference>
<dbReference type="PANTHER" id="PTHR21011">
    <property type="entry name" value="MITOCHONDRIAL 28S RIBOSOMAL PROTEIN S6"/>
    <property type="match status" value="1"/>
</dbReference>
<name>A0A381R213_9ZZZZ</name>
<dbReference type="GO" id="GO:0070181">
    <property type="term" value="F:small ribosomal subunit rRNA binding"/>
    <property type="evidence" value="ECO:0007669"/>
    <property type="project" value="TreeGrafter"/>
</dbReference>
<dbReference type="Pfam" id="PF01250">
    <property type="entry name" value="Ribosomal_S6"/>
    <property type="match status" value="1"/>
</dbReference>
<gene>
    <name evidence="3" type="ORF">METZ01_LOCUS38610</name>
</gene>
<feature type="region of interest" description="Disordered" evidence="2">
    <location>
        <begin position="100"/>
        <end position="150"/>
    </location>
</feature>
<dbReference type="Gene3D" id="3.30.70.60">
    <property type="match status" value="1"/>
</dbReference>
<dbReference type="GO" id="GO:0006412">
    <property type="term" value="P:translation"/>
    <property type="evidence" value="ECO:0007669"/>
    <property type="project" value="InterPro"/>
</dbReference>
<dbReference type="InterPro" id="IPR014717">
    <property type="entry name" value="Transl_elong_EF1B/ribsomal_bS6"/>
</dbReference>
<dbReference type="InterPro" id="IPR020814">
    <property type="entry name" value="Ribosomal_S6_plastid/chlpt"/>
</dbReference>
<dbReference type="GO" id="GO:0022627">
    <property type="term" value="C:cytosolic small ribosomal subunit"/>
    <property type="evidence" value="ECO:0007669"/>
    <property type="project" value="TreeGrafter"/>
</dbReference>
<dbReference type="CDD" id="cd00473">
    <property type="entry name" value="bS6"/>
    <property type="match status" value="1"/>
</dbReference>